<proteinExistence type="predicted"/>
<dbReference type="AlphaFoldDB" id="A0AAC9UGF6"/>
<accession>A0AAC9UGF6</accession>
<sequence length="266" mass="28816">MLVKLMVAPLLLLFISYAQKKFGSFISGIIPGLPITSGPISYFIAIEQGKLFAANSAVGALYGMSGIGLFCFVYMAVSYKCGLAKSLLIALSVWCLFSILTLFLPVNIFVACLFSISTLLALTFATTKLKVAIDAKPLNSKWELPIKIVLVTSFIMLVTFISEHIGSAWSGLLSTFPVILAVMGSIAYISDKKDSAFKILNGGIIGSLGGCIFFAAIALLLKYDILIWQVYTVATISSVLFTLIFSHFINRKYVNPVAFNTAKTQL</sequence>
<feature type="transmembrane region" description="Helical" evidence="1">
    <location>
        <begin position="168"/>
        <end position="188"/>
    </location>
</feature>
<dbReference type="KEGG" id="png:PNIG_a0691"/>
<keyword evidence="1" id="KW-0812">Transmembrane</keyword>
<evidence type="ECO:0000256" key="1">
    <source>
        <dbReference type="SAM" id="Phobius"/>
    </source>
</evidence>
<protein>
    <submittedName>
        <fullName evidence="2">Uncharacterized protein</fullName>
    </submittedName>
</protein>
<feature type="transmembrane region" description="Helical" evidence="1">
    <location>
        <begin position="200"/>
        <end position="220"/>
    </location>
</feature>
<gene>
    <name evidence="2" type="ORF">PNIG_a0691</name>
</gene>
<feature type="transmembrane region" description="Helical" evidence="1">
    <location>
        <begin position="28"/>
        <end position="46"/>
    </location>
</feature>
<dbReference type="GeneID" id="300940647"/>
<feature type="transmembrane region" description="Helical" evidence="1">
    <location>
        <begin position="144"/>
        <end position="162"/>
    </location>
</feature>
<organism evidence="2 3">
    <name type="scientific">Pseudoalteromonas nigrifaciens</name>
    <dbReference type="NCBI Taxonomy" id="28109"/>
    <lineage>
        <taxon>Bacteria</taxon>
        <taxon>Pseudomonadati</taxon>
        <taxon>Pseudomonadota</taxon>
        <taxon>Gammaproteobacteria</taxon>
        <taxon>Alteromonadales</taxon>
        <taxon>Pseudoalteromonadaceae</taxon>
        <taxon>Pseudoalteromonas</taxon>
    </lineage>
</organism>
<keyword evidence="3" id="KW-1185">Reference proteome</keyword>
<reference evidence="2 3" key="1">
    <citation type="submission" date="2015-03" db="EMBL/GenBank/DDBJ databases">
        <authorList>
            <person name="Xie B.-B."/>
            <person name="Rong J.-C."/>
            <person name="Qin Q.-L."/>
            <person name="Zhang Y.-Z."/>
        </authorList>
    </citation>
    <scope>NUCLEOTIDE SEQUENCE [LARGE SCALE GENOMIC DNA]</scope>
    <source>
        <strain evidence="2 3">KMM 661</strain>
    </source>
</reference>
<feature type="transmembrane region" description="Helical" evidence="1">
    <location>
        <begin position="58"/>
        <end position="79"/>
    </location>
</feature>
<dbReference type="EMBL" id="CP011036">
    <property type="protein sequence ID" value="ASM52974.1"/>
    <property type="molecule type" value="Genomic_DNA"/>
</dbReference>
<dbReference type="RefSeq" id="WP_050754469.1">
    <property type="nucleotide sequence ID" value="NZ_BJXZ01000069.1"/>
</dbReference>
<evidence type="ECO:0000313" key="3">
    <source>
        <dbReference type="Proteomes" id="UP000198329"/>
    </source>
</evidence>
<feature type="transmembrane region" description="Helical" evidence="1">
    <location>
        <begin position="226"/>
        <end position="245"/>
    </location>
</feature>
<evidence type="ECO:0000313" key="2">
    <source>
        <dbReference type="EMBL" id="ASM52974.1"/>
    </source>
</evidence>
<keyword evidence="1" id="KW-1133">Transmembrane helix</keyword>
<name>A0AAC9UGF6_9GAMM</name>
<dbReference type="Proteomes" id="UP000198329">
    <property type="component" value="Chromosome I"/>
</dbReference>
<keyword evidence="1" id="KW-0472">Membrane</keyword>
<feature type="transmembrane region" description="Helical" evidence="1">
    <location>
        <begin position="91"/>
        <end position="124"/>
    </location>
</feature>